<proteinExistence type="predicted"/>
<accession>A0ACC0UX82</accession>
<evidence type="ECO:0000313" key="2">
    <source>
        <dbReference type="Proteomes" id="UP001163324"/>
    </source>
</evidence>
<gene>
    <name evidence="1" type="ORF">N3K66_007074</name>
</gene>
<reference evidence="1" key="1">
    <citation type="submission" date="2022-10" db="EMBL/GenBank/DDBJ databases">
        <title>Complete Genome of Trichothecium roseum strain YXFP-22015, a Plant Pathogen Isolated from Citrus.</title>
        <authorList>
            <person name="Wang Y."/>
            <person name="Zhu L."/>
        </authorList>
    </citation>
    <scope>NUCLEOTIDE SEQUENCE</scope>
    <source>
        <strain evidence="1">YXFP-22015</strain>
    </source>
</reference>
<comment type="caution">
    <text evidence="1">The sequence shown here is derived from an EMBL/GenBank/DDBJ whole genome shotgun (WGS) entry which is preliminary data.</text>
</comment>
<sequence>MSDHSGGQLNPLSCARCKQRKVRCDRSMPECDRCKSQNVECAYPTRKKRRGVRDPSAIVGNDSLGIILERLRRVEAQVMPPPAPVFTSSASPHNSNSTEPSPVAIVHPTSHAPSPTAANYKLPRIDPQLSWPTSLSPSNQGFIDVTAVLKDAVDAVQRLRLRKYARRVVSEEIKIPKHLAQRWIHNYFLRTPKDLFAGLVDRELIEVIPEIIDSPHIHVDAAILVIYWGVLFHGCSFSGQLEMLQEETIKWTDITYMACLRSTPGWHREATGTVTDLVAAMVAARVAAECFDEEMAWGLYKQGCDYAQGLGLHNLDGGGISSSFNDPNVSDNFRKGFWEILHADHFFRLIFNKPPTITGDPWKVNLPQLDASDQAVPEALETISFLISSRMTIVLIQFFAMLEEHENSGNMDKVPLKTEKMCEELLNLFEEWNLDKLTGARKNDHNTWLLEDIALNGYTCVIFMIRKMAALHSHSPEPVATDADIPASPLALKAARVIVGIVASLMDRYPVSATVSGTFGIYRAYISFAYVARHLLRVPDIGPHAADVEHLALVEDALSRIVRTDKDFMPLARAVQALNAEVARRKGGERSASMTTAATA</sequence>
<name>A0ACC0UX82_9HYPO</name>
<protein>
    <submittedName>
        <fullName evidence="1">Uncharacterized protein</fullName>
    </submittedName>
</protein>
<dbReference type="EMBL" id="CM047945">
    <property type="protein sequence ID" value="KAI9898714.1"/>
    <property type="molecule type" value="Genomic_DNA"/>
</dbReference>
<organism evidence="1 2">
    <name type="scientific">Trichothecium roseum</name>
    <dbReference type="NCBI Taxonomy" id="47278"/>
    <lineage>
        <taxon>Eukaryota</taxon>
        <taxon>Fungi</taxon>
        <taxon>Dikarya</taxon>
        <taxon>Ascomycota</taxon>
        <taxon>Pezizomycotina</taxon>
        <taxon>Sordariomycetes</taxon>
        <taxon>Hypocreomycetidae</taxon>
        <taxon>Hypocreales</taxon>
        <taxon>Hypocreales incertae sedis</taxon>
        <taxon>Trichothecium</taxon>
    </lineage>
</organism>
<dbReference type="Proteomes" id="UP001163324">
    <property type="component" value="Chromosome 6"/>
</dbReference>
<evidence type="ECO:0000313" key="1">
    <source>
        <dbReference type="EMBL" id="KAI9898714.1"/>
    </source>
</evidence>
<keyword evidence="2" id="KW-1185">Reference proteome</keyword>